<dbReference type="Proteomes" id="UP000825701">
    <property type="component" value="Chromosome"/>
</dbReference>
<keyword evidence="3" id="KW-1185">Reference proteome</keyword>
<evidence type="ECO:0000313" key="2">
    <source>
        <dbReference type="EMBL" id="QZO00441.1"/>
    </source>
</evidence>
<sequence length="73" mass="7627">MVTPAWATAAPSASILSGLFDLTPAEARVTRQLIEGAAVNEIAESSGLSESTIRNQPARSSPRRERVGKASSC</sequence>
<dbReference type="InterPro" id="IPR016032">
    <property type="entry name" value="Sig_transdc_resp-reg_C-effctor"/>
</dbReference>
<proteinExistence type="predicted"/>
<evidence type="ECO:0000256" key="1">
    <source>
        <dbReference type="SAM" id="MobiDB-lite"/>
    </source>
</evidence>
<dbReference type="GO" id="GO:0003677">
    <property type="term" value="F:DNA binding"/>
    <property type="evidence" value="ECO:0007669"/>
    <property type="project" value="InterPro"/>
</dbReference>
<dbReference type="KEGG" id="cmet:K6K41_01355"/>
<evidence type="ECO:0008006" key="4">
    <source>
        <dbReference type="Google" id="ProtNLM"/>
    </source>
</evidence>
<name>A0A9E6RFN4_9HYPH</name>
<dbReference type="GO" id="GO:0006355">
    <property type="term" value="P:regulation of DNA-templated transcription"/>
    <property type="evidence" value="ECO:0007669"/>
    <property type="project" value="InterPro"/>
</dbReference>
<dbReference type="RefSeq" id="WP_261403634.1">
    <property type="nucleotide sequence ID" value="NZ_CP081869.1"/>
</dbReference>
<organism evidence="2 3">
    <name type="scientific">Chenggangzhangella methanolivorans</name>
    <dbReference type="NCBI Taxonomy" id="1437009"/>
    <lineage>
        <taxon>Bacteria</taxon>
        <taxon>Pseudomonadati</taxon>
        <taxon>Pseudomonadota</taxon>
        <taxon>Alphaproteobacteria</taxon>
        <taxon>Hyphomicrobiales</taxon>
        <taxon>Methylopilaceae</taxon>
        <taxon>Chenggangzhangella</taxon>
    </lineage>
</organism>
<dbReference type="SUPFAM" id="SSF46894">
    <property type="entry name" value="C-terminal effector domain of the bipartite response regulators"/>
    <property type="match status" value="1"/>
</dbReference>
<feature type="compositionally biased region" description="Polar residues" evidence="1">
    <location>
        <begin position="46"/>
        <end position="59"/>
    </location>
</feature>
<evidence type="ECO:0000313" key="3">
    <source>
        <dbReference type="Proteomes" id="UP000825701"/>
    </source>
</evidence>
<dbReference type="AlphaFoldDB" id="A0A9E6RFN4"/>
<protein>
    <recommendedName>
        <fullName evidence="4">HTH luxR-type domain-containing protein</fullName>
    </recommendedName>
</protein>
<dbReference type="EMBL" id="CP081869">
    <property type="protein sequence ID" value="QZO00441.1"/>
    <property type="molecule type" value="Genomic_DNA"/>
</dbReference>
<gene>
    <name evidence="2" type="ORF">K6K41_01355</name>
</gene>
<reference evidence="2" key="1">
    <citation type="submission" date="2021-08" db="EMBL/GenBank/DDBJ databases">
        <authorList>
            <person name="Zhang H."/>
            <person name="Xu M."/>
            <person name="Yu Z."/>
            <person name="Yang L."/>
            <person name="Cai Y."/>
        </authorList>
    </citation>
    <scope>NUCLEOTIDE SEQUENCE</scope>
    <source>
        <strain evidence="2">CHL1</strain>
    </source>
</reference>
<accession>A0A9E6RFN4</accession>
<feature type="compositionally biased region" description="Basic and acidic residues" evidence="1">
    <location>
        <begin position="62"/>
        <end position="73"/>
    </location>
</feature>
<dbReference type="Gene3D" id="1.10.10.10">
    <property type="entry name" value="Winged helix-like DNA-binding domain superfamily/Winged helix DNA-binding domain"/>
    <property type="match status" value="1"/>
</dbReference>
<feature type="region of interest" description="Disordered" evidence="1">
    <location>
        <begin position="45"/>
        <end position="73"/>
    </location>
</feature>
<dbReference type="InterPro" id="IPR036388">
    <property type="entry name" value="WH-like_DNA-bd_sf"/>
</dbReference>